<dbReference type="PANTHER" id="PTHR42829:SF2">
    <property type="entry name" value="NADH-UBIQUINONE OXIDOREDUCTASE CHAIN 5"/>
    <property type="match status" value="1"/>
</dbReference>
<proteinExistence type="predicted"/>
<dbReference type="Gene3D" id="3.10.28.10">
    <property type="entry name" value="Homing endonucleases"/>
    <property type="match status" value="2"/>
</dbReference>
<dbReference type="GO" id="GO:0042773">
    <property type="term" value="P:ATP synthesis coupled electron transport"/>
    <property type="evidence" value="ECO:0007669"/>
    <property type="project" value="InterPro"/>
</dbReference>
<dbReference type="InParanoid" id="Q9B6D1"/>
<evidence type="ECO:0000313" key="10">
    <source>
        <dbReference type="Proteomes" id="UP000001300"/>
    </source>
</evidence>
<dbReference type="FunCoup" id="Q9B6D1">
    <property type="interactions" value="79"/>
</dbReference>
<keyword evidence="4 5" id="KW-0472">Membrane</keyword>
<dbReference type="EMBL" id="AJ307410">
    <property type="protein sequence ID" value="CAC28109.2"/>
    <property type="molecule type" value="Genomic_DNA"/>
</dbReference>
<accession>Q9B6D1</accession>
<keyword evidence="10" id="KW-1185">Reference proteome</keyword>
<keyword evidence="2 5" id="KW-0812">Transmembrane</keyword>
<evidence type="ECO:0000259" key="8">
    <source>
        <dbReference type="Pfam" id="PF00961"/>
    </source>
</evidence>
<dbReference type="InterPro" id="IPR003945">
    <property type="entry name" value="NU5C-like"/>
</dbReference>
<feature type="transmembrane region" description="Helical" evidence="5">
    <location>
        <begin position="213"/>
        <end position="236"/>
    </location>
</feature>
<reference evidence="9" key="2">
    <citation type="submission" date="2001-01" db="EMBL/GenBank/DDBJ databases">
        <authorList>
            <person name="Kerscher S.J."/>
        </authorList>
    </citation>
    <scope>NUCLEOTIDE SEQUENCE</scope>
    <source>
        <strain evidence="9">W29</strain>
    </source>
</reference>
<dbReference type="InterPro" id="IPR001516">
    <property type="entry name" value="Proton_antipo_N"/>
</dbReference>
<feature type="domain" description="NADH-Ubiquinone oxidoreductase (complex I) chain 5 N-terminal" evidence="7">
    <location>
        <begin position="68"/>
        <end position="117"/>
    </location>
</feature>
<dbReference type="InterPro" id="IPR004860">
    <property type="entry name" value="LAGLIDADG_dom"/>
</dbReference>
<evidence type="ECO:0000256" key="3">
    <source>
        <dbReference type="ARBA" id="ARBA00022989"/>
    </source>
</evidence>
<feature type="transmembrane region" description="Helical" evidence="5">
    <location>
        <begin position="30"/>
        <end position="50"/>
    </location>
</feature>
<dbReference type="STRING" id="284591.Q9B6D1"/>
<feature type="domain" description="NADH:quinone oxidoreductase/Mrp antiporter transmembrane" evidence="6">
    <location>
        <begin position="135"/>
        <end position="242"/>
    </location>
</feature>
<dbReference type="PANTHER" id="PTHR42829">
    <property type="entry name" value="NADH-UBIQUINONE OXIDOREDUCTASE CHAIN 5"/>
    <property type="match status" value="1"/>
</dbReference>
<feature type="domain" description="Homing endonuclease LAGLIDADG" evidence="8">
    <location>
        <begin position="454"/>
        <end position="551"/>
    </location>
</feature>
<dbReference type="GO" id="GO:0008137">
    <property type="term" value="F:NADH dehydrogenase (ubiquinone) activity"/>
    <property type="evidence" value="ECO:0007669"/>
    <property type="project" value="InterPro"/>
</dbReference>
<feature type="transmembrane region" description="Helical" evidence="5">
    <location>
        <begin position="179"/>
        <end position="207"/>
    </location>
</feature>
<comment type="subcellular location">
    <subcellularLocation>
        <location evidence="1">Membrane</location>
        <topology evidence="1">Multi-pass membrane protein</topology>
    </subcellularLocation>
</comment>
<feature type="transmembrane region" description="Helical" evidence="5">
    <location>
        <begin position="6"/>
        <end position="23"/>
    </location>
</feature>
<evidence type="ECO:0000256" key="4">
    <source>
        <dbReference type="ARBA" id="ARBA00023136"/>
    </source>
</evidence>
<evidence type="ECO:0000313" key="9">
    <source>
        <dbReference type="EMBL" id="CAC28109.2"/>
    </source>
</evidence>
<dbReference type="InterPro" id="IPR001750">
    <property type="entry name" value="ND/Mrp_TM"/>
</dbReference>
<dbReference type="GO" id="GO:0045271">
    <property type="term" value="C:respiratory chain complex I"/>
    <property type="evidence" value="ECO:0000318"/>
    <property type="project" value="GO_Central"/>
</dbReference>
<reference evidence="9" key="1">
    <citation type="journal article" date="2001" name="Comp. Funct. Genomics">
        <title>The complete mitochondrial genome of Yarrowia lipolytica.</title>
        <authorList>
            <person name="Kerscher S."/>
            <person name="Durstewitz G."/>
            <person name="Casaregola S."/>
            <person name="Gaillardin C."/>
            <person name="Brandt U."/>
        </authorList>
    </citation>
    <scope>NUCLEOTIDE SEQUENCE</scope>
    <source>
        <strain evidence="9">W29</strain>
    </source>
</reference>
<dbReference type="Proteomes" id="UP000001300">
    <property type="component" value="Mitochondrion"/>
</dbReference>
<protein>
    <submittedName>
        <fullName evidence="9">ND5-i1 protein, alternatively spliced</fullName>
    </submittedName>
</protein>
<keyword evidence="9" id="KW-0496">Mitochondrion</keyword>
<dbReference type="Pfam" id="PF00662">
    <property type="entry name" value="Proton_antipo_N"/>
    <property type="match status" value="1"/>
</dbReference>
<name>Q9B6D1_YARLI</name>
<evidence type="ECO:0000259" key="7">
    <source>
        <dbReference type="Pfam" id="PF00662"/>
    </source>
</evidence>
<dbReference type="InterPro" id="IPR027434">
    <property type="entry name" value="Homing_endonucl"/>
</dbReference>
<dbReference type="Pfam" id="PF00961">
    <property type="entry name" value="LAGLIDADG_1"/>
    <property type="match status" value="2"/>
</dbReference>
<organism evidence="9 10">
    <name type="scientific">Yarrowia lipolytica (strain CLIB 122 / E 150)</name>
    <name type="common">Yeast</name>
    <name type="synonym">Candida lipolytica</name>
    <dbReference type="NCBI Taxonomy" id="284591"/>
    <lineage>
        <taxon>Eukaryota</taxon>
        <taxon>Fungi</taxon>
        <taxon>Dikarya</taxon>
        <taxon>Ascomycota</taxon>
        <taxon>Saccharomycotina</taxon>
        <taxon>Dipodascomycetes</taxon>
        <taxon>Dipodascales</taxon>
        <taxon>Dipodascales incertae sedis</taxon>
        <taxon>Yarrowia</taxon>
    </lineage>
</organism>
<evidence type="ECO:0000256" key="1">
    <source>
        <dbReference type="ARBA" id="ARBA00004141"/>
    </source>
</evidence>
<sequence>MYNAISLIIILPCISWLFPLFFGRQLGYVFVTRMTSTLIIITTLITYYYFYQLLGNNNPINLELFNYLNIDYLDINYNFEIDALTITMLLAITTISSMVHIYSIGYMETDPHQVRFFSLLSMFTFWMIILVTGSNYFVLFVGWEFIGVTSYLLISFWVTRLQAMKSALSAVLMNRFGDAFFVLGLCVIAYVFGTLNYSTIFATAYLINTDLLVLIMLALFIAAMAKSAQFGLHNWLTLAMEGWNNRALLKFHYIREYPQLVLIIINGLRLIKLLWSTHLKLVFGIIHNMGQFVGNCTYLLKFTNTNLIKNIGASETTCETLLTNNLTNNIIDDKFKHWLIGFTEGDGSFIVSNRGYCEFKLTQSSIDSQVLYKIKNELGLGHVAVQDKNNSTHHLRIRDKVGNKKIIDIFNGNLHTEAKIKQFKYFLNCYNKAYGINIEYIENNKPVTLNNGWLSGFTDAEGCFNAYISKENLNKKNRSVQIRYILSQKGDKILMDNIANLLGGSVSHLKAYNGYNMTVNLTKLKPIIEYFNEYTLLTKKTISYNIWLKMYYITINKEHITSSTTDGTIDLNKLLALKEELTKANKIK</sequence>
<feature type="transmembrane region" description="Helical" evidence="5">
    <location>
        <begin position="83"/>
        <end position="102"/>
    </location>
</feature>
<dbReference type="AlphaFoldDB" id="Q9B6D1"/>
<feature type="transmembrane region" description="Helical" evidence="5">
    <location>
        <begin position="137"/>
        <end position="158"/>
    </location>
</feature>
<gene>
    <name evidence="9" type="primary">nd5</name>
</gene>
<keyword evidence="3 5" id="KW-1133">Transmembrane helix</keyword>
<feature type="domain" description="Homing endonuclease LAGLIDADG" evidence="8">
    <location>
        <begin position="339"/>
        <end position="429"/>
    </location>
</feature>
<dbReference type="GO" id="GO:0004519">
    <property type="term" value="F:endonuclease activity"/>
    <property type="evidence" value="ECO:0007669"/>
    <property type="project" value="InterPro"/>
</dbReference>
<evidence type="ECO:0000256" key="2">
    <source>
        <dbReference type="ARBA" id="ARBA00022692"/>
    </source>
</evidence>
<dbReference type="PRINTS" id="PR01434">
    <property type="entry name" value="NADHDHGNASE5"/>
</dbReference>
<dbReference type="SUPFAM" id="SSF55608">
    <property type="entry name" value="Homing endonucleases"/>
    <property type="match status" value="2"/>
</dbReference>
<feature type="transmembrane region" description="Helical" evidence="5">
    <location>
        <begin position="257"/>
        <end position="275"/>
    </location>
</feature>
<feature type="transmembrane region" description="Helical" evidence="5">
    <location>
        <begin position="114"/>
        <end position="131"/>
    </location>
</feature>
<dbReference type="KEGG" id="yli:802612"/>
<dbReference type="Pfam" id="PF00361">
    <property type="entry name" value="Proton_antipo_M"/>
    <property type="match status" value="1"/>
</dbReference>
<dbReference type="GO" id="GO:0015990">
    <property type="term" value="P:electron transport coupled proton transport"/>
    <property type="evidence" value="ECO:0000318"/>
    <property type="project" value="GO_Central"/>
</dbReference>
<geneLocation type="mitochondrion" evidence="9"/>
<evidence type="ECO:0000256" key="5">
    <source>
        <dbReference type="SAM" id="Phobius"/>
    </source>
</evidence>
<evidence type="ECO:0000259" key="6">
    <source>
        <dbReference type="Pfam" id="PF00361"/>
    </source>
</evidence>